<keyword evidence="2" id="KW-0949">S-adenosyl-L-methionine</keyword>
<proteinExistence type="predicted"/>
<dbReference type="RefSeq" id="WP_023928556.1">
    <property type="nucleotide sequence ID" value="NZ_KI669455.1"/>
</dbReference>
<dbReference type="HOGENOM" id="CLU_694027_0_0_7"/>
<dbReference type="InterPro" id="IPR013785">
    <property type="entry name" value="Aldolase_TIM"/>
</dbReference>
<evidence type="ECO:0000256" key="5">
    <source>
        <dbReference type="ARBA" id="ARBA00023014"/>
    </source>
</evidence>
<name>V8C617_9HELI</name>
<keyword evidence="8" id="KW-1185">Reference proteome</keyword>
<organism evidence="7 8">
    <name type="scientific">Helicobacter macacae MIT 99-5501</name>
    <dbReference type="NCBI Taxonomy" id="1357400"/>
    <lineage>
        <taxon>Bacteria</taxon>
        <taxon>Pseudomonadati</taxon>
        <taxon>Campylobacterota</taxon>
        <taxon>Epsilonproteobacteria</taxon>
        <taxon>Campylobacterales</taxon>
        <taxon>Helicobacteraceae</taxon>
        <taxon>Helicobacter</taxon>
    </lineage>
</organism>
<dbReference type="GO" id="GO:0046872">
    <property type="term" value="F:metal ion binding"/>
    <property type="evidence" value="ECO:0007669"/>
    <property type="project" value="UniProtKB-KW"/>
</dbReference>
<dbReference type="GO" id="GO:0051536">
    <property type="term" value="F:iron-sulfur cluster binding"/>
    <property type="evidence" value="ECO:0007669"/>
    <property type="project" value="UniProtKB-KW"/>
</dbReference>
<keyword evidence="3" id="KW-0479">Metal-binding</keyword>
<dbReference type="SUPFAM" id="SSF102114">
    <property type="entry name" value="Radical SAM enzymes"/>
    <property type="match status" value="1"/>
</dbReference>
<dbReference type="Pfam" id="PF04055">
    <property type="entry name" value="Radical_SAM"/>
    <property type="match status" value="1"/>
</dbReference>
<protein>
    <recommendedName>
        <fullName evidence="6">Radical SAM core domain-containing protein</fullName>
    </recommendedName>
</protein>
<keyword evidence="4" id="KW-0408">Iron</keyword>
<reference evidence="7 8" key="1">
    <citation type="journal article" date="2014" name="Genome Announc.">
        <title>Draft genome sequences of six enterohepatic helicobacter species isolated from humans and one from rhesus macaques.</title>
        <authorList>
            <person name="Shen Z."/>
            <person name="Sheh A."/>
            <person name="Young S.K."/>
            <person name="Abouelliel A."/>
            <person name="Ward D.V."/>
            <person name="Earl A.M."/>
            <person name="Fox J.G."/>
        </authorList>
    </citation>
    <scope>NUCLEOTIDE SEQUENCE [LARGE SCALE GENOMIC DNA]</scope>
    <source>
        <strain evidence="7 8">MIT 99-5501</strain>
    </source>
</reference>
<dbReference type="PANTHER" id="PTHR11228">
    <property type="entry name" value="RADICAL SAM DOMAIN PROTEIN"/>
    <property type="match status" value="1"/>
</dbReference>
<dbReference type="SFLD" id="SFLDS00029">
    <property type="entry name" value="Radical_SAM"/>
    <property type="match status" value="1"/>
</dbReference>
<dbReference type="Proteomes" id="UP000018731">
    <property type="component" value="Unassembled WGS sequence"/>
</dbReference>
<evidence type="ECO:0000256" key="1">
    <source>
        <dbReference type="ARBA" id="ARBA00001966"/>
    </source>
</evidence>
<dbReference type="OrthoDB" id="9782387at2"/>
<dbReference type="STRING" id="1357400.HMPREF2086_01757"/>
<dbReference type="InterPro" id="IPR058240">
    <property type="entry name" value="rSAM_sf"/>
</dbReference>
<comment type="cofactor">
    <cofactor evidence="1">
        <name>[4Fe-4S] cluster</name>
        <dbReference type="ChEBI" id="CHEBI:49883"/>
    </cofactor>
</comment>
<dbReference type="CDD" id="cd01335">
    <property type="entry name" value="Radical_SAM"/>
    <property type="match status" value="1"/>
</dbReference>
<dbReference type="InterPro" id="IPR007197">
    <property type="entry name" value="rSAM"/>
</dbReference>
<dbReference type="AlphaFoldDB" id="V8C617"/>
<sequence length="397" mass="46520">MLRFYLGLTRQEWRIFKERNLNLCAIILQNHAVLKEKYLQKWWYLRWLLRRFKHKRIVRLEKIKLFFTRKVSVPTMDFNITTRCTLKCQDCGSLMPLYTKEQHFDESLDSFKIRLDALLNNVSHIYQFKIIGGEPLLNKDFAGIVDYACSKKQILLVQITTNGTILPSPQVLESLIRNKDRIQIFVSNYTLHNKTKYDELLNLLAQNDIPHDTVRNASDFRWIQRGDIFARNRDKEGIKNTFWNCWQRDCVSYFEGRYLVCTRAYWIEKALNPNINLNDGINLNITATNGGGGGINPTKTCRVNLSNFIPKNLLEFVIIATILVRDISKLMLGFKLNDKSRHCGKSARIFVAICDRFVIARFCIAKSWQSILFLWIASLHFVRLAMTKQPKFQHKGA</sequence>
<evidence type="ECO:0000256" key="4">
    <source>
        <dbReference type="ARBA" id="ARBA00023004"/>
    </source>
</evidence>
<keyword evidence="5" id="KW-0411">Iron-sulfur</keyword>
<feature type="domain" description="Radical SAM core" evidence="6">
    <location>
        <begin position="79"/>
        <end position="184"/>
    </location>
</feature>
<evidence type="ECO:0000256" key="3">
    <source>
        <dbReference type="ARBA" id="ARBA00022723"/>
    </source>
</evidence>
<dbReference type="PATRIC" id="fig|1357400.3.peg.2373"/>
<dbReference type="eggNOG" id="COG2896">
    <property type="taxonomic scope" value="Bacteria"/>
</dbReference>
<gene>
    <name evidence="7" type="ORF">HMPREF2086_01757</name>
</gene>
<evidence type="ECO:0000259" key="6">
    <source>
        <dbReference type="Pfam" id="PF04055"/>
    </source>
</evidence>
<evidence type="ECO:0000256" key="2">
    <source>
        <dbReference type="ARBA" id="ARBA00022691"/>
    </source>
</evidence>
<accession>V8C617</accession>
<dbReference type="EMBL" id="AZJI01000009">
    <property type="protein sequence ID" value="ETD22450.1"/>
    <property type="molecule type" value="Genomic_DNA"/>
</dbReference>
<comment type="caution">
    <text evidence="7">The sequence shown here is derived from an EMBL/GenBank/DDBJ whole genome shotgun (WGS) entry which is preliminary data.</text>
</comment>
<dbReference type="GO" id="GO:0003824">
    <property type="term" value="F:catalytic activity"/>
    <property type="evidence" value="ECO:0007669"/>
    <property type="project" value="InterPro"/>
</dbReference>
<dbReference type="InterPro" id="IPR050377">
    <property type="entry name" value="Radical_SAM_PqqE_MftC-like"/>
</dbReference>
<evidence type="ECO:0000313" key="8">
    <source>
        <dbReference type="Proteomes" id="UP000018731"/>
    </source>
</evidence>
<dbReference type="Gene3D" id="3.20.20.70">
    <property type="entry name" value="Aldolase class I"/>
    <property type="match status" value="1"/>
</dbReference>
<evidence type="ECO:0000313" key="7">
    <source>
        <dbReference type="EMBL" id="ETD22450.1"/>
    </source>
</evidence>
<dbReference type="PANTHER" id="PTHR11228:SF7">
    <property type="entry name" value="PQQA PEPTIDE CYCLASE"/>
    <property type="match status" value="1"/>
</dbReference>